<reference evidence="2 3" key="1">
    <citation type="submission" date="2016-04" db="EMBL/GenBank/DDBJ databases">
        <title>Genome sequence of Methanobrevibacter curvatus DSM 11111.</title>
        <authorList>
            <person name="Poehlein A."/>
            <person name="Seedorf H."/>
            <person name="Daniel R."/>
        </authorList>
    </citation>
    <scope>NUCLEOTIDE SEQUENCE [LARGE SCALE GENOMIC DNA]</scope>
    <source>
        <strain evidence="2 3">DSM 11111</strain>
    </source>
</reference>
<proteinExistence type="predicted"/>
<dbReference type="RefSeq" id="WP_067092782.1">
    <property type="nucleotide sequence ID" value="NZ_LWMV01000229.1"/>
</dbReference>
<dbReference type="Pfam" id="PF08011">
    <property type="entry name" value="PDDEXK_9"/>
    <property type="match status" value="1"/>
</dbReference>
<dbReference type="PANTHER" id="PTHR34825">
    <property type="entry name" value="CONSERVED PROTEIN, WITH A WEAK D-GALACTARATE DEHYDRATASE/ALTRONATE HYDROLASE DOMAIN"/>
    <property type="match status" value="1"/>
</dbReference>
<dbReference type="PATRIC" id="fig|49547.3.peg.2068"/>
<dbReference type="Gene3D" id="3.40.50.300">
    <property type="entry name" value="P-loop containing nucleotide triphosphate hydrolases"/>
    <property type="match status" value="1"/>
</dbReference>
<dbReference type="InterPro" id="IPR018631">
    <property type="entry name" value="AAA-ATPase-like_dom"/>
</dbReference>
<dbReference type="Pfam" id="PF09820">
    <property type="entry name" value="AAA-ATPase_like"/>
    <property type="match status" value="1"/>
</dbReference>
<gene>
    <name evidence="2" type="ORF">MBCUR_19560</name>
</gene>
<dbReference type="InterPro" id="IPR027417">
    <property type="entry name" value="P-loop_NTPase"/>
</dbReference>
<dbReference type="Proteomes" id="UP000077245">
    <property type="component" value="Unassembled WGS sequence"/>
</dbReference>
<dbReference type="OrthoDB" id="74831at2157"/>
<evidence type="ECO:0000313" key="3">
    <source>
        <dbReference type="Proteomes" id="UP000077245"/>
    </source>
</evidence>
<sequence>MNMKNELAIDEPDFQKLIERNKIYVDKTEIIKRIRDVNGTYYFLSRPRRFGKSLLISTLKHLFQGDKELFKGTYIFNNWNWDETFPVIHLDLNKPQVKTPEKFEESLSFYIDSIAKNEFNISLEANFSNDKLTELINRVYEKTKKRVVVLVDEYDKPILDKINNTEMAMDVQETLKYFYGILKSSSNILEFVFVTGIGKFSKVSIFSDFNNLIDLTLDDDFSTICGYTAEEVEKYFKNFIEKYSTLNNISYDEVLIRIKEHYDGYSWDGKNFIYNPFSLMNFFKSLEFDNYWFESGTPNFLVKIFKNDLNIKNIFKQLVLKSSEFKIFDVENLKQIPLLFQSGYLTIYKKEIINDEINYTLKIPNNEVEKSITENLFENFISKAENNFLLKKKKILDELKNGKCESLLKYLKKEIVNTPYQIKIRNWKYYQTLIYFIMKSLGFETRSEISMFSGRLDIAIDEIDSYYPFNDEKGNVIIIEVKYTQQRAKDIKSLSLTALNQIKEKSYYDIYDEESNITIIGLAIKEIELKLGGSKIEMDCKIEKLLESNF</sequence>
<keyword evidence="3" id="KW-1185">Reference proteome</keyword>
<dbReference type="InterPro" id="IPR012547">
    <property type="entry name" value="PDDEXK_9"/>
</dbReference>
<dbReference type="PANTHER" id="PTHR34825:SF1">
    <property type="entry name" value="AAA-ATPASE-LIKE DOMAIN-CONTAINING PROTEIN"/>
    <property type="match status" value="1"/>
</dbReference>
<name>A0A165YYC5_9EURY</name>
<dbReference type="SUPFAM" id="SSF52540">
    <property type="entry name" value="P-loop containing nucleoside triphosphate hydrolases"/>
    <property type="match status" value="1"/>
</dbReference>
<evidence type="ECO:0000313" key="2">
    <source>
        <dbReference type="EMBL" id="KZX10022.1"/>
    </source>
</evidence>
<protein>
    <submittedName>
        <fullName evidence="2">Putative AAA-ATPase</fullName>
    </submittedName>
</protein>
<feature type="domain" description="AAA-ATPase-like" evidence="1">
    <location>
        <begin position="13"/>
        <end position="206"/>
    </location>
</feature>
<organism evidence="2 3">
    <name type="scientific">Methanobrevibacter curvatus</name>
    <dbReference type="NCBI Taxonomy" id="49547"/>
    <lineage>
        <taxon>Archaea</taxon>
        <taxon>Methanobacteriati</taxon>
        <taxon>Methanobacteriota</taxon>
        <taxon>Methanomada group</taxon>
        <taxon>Methanobacteria</taxon>
        <taxon>Methanobacteriales</taxon>
        <taxon>Methanobacteriaceae</taxon>
        <taxon>Methanobrevibacter</taxon>
    </lineage>
</organism>
<dbReference type="AlphaFoldDB" id="A0A165YYC5"/>
<comment type="caution">
    <text evidence="2">The sequence shown here is derived from an EMBL/GenBank/DDBJ whole genome shotgun (WGS) entry which is preliminary data.</text>
</comment>
<evidence type="ECO:0000259" key="1">
    <source>
        <dbReference type="Pfam" id="PF09820"/>
    </source>
</evidence>
<dbReference type="EMBL" id="LWMV01000229">
    <property type="protein sequence ID" value="KZX10022.1"/>
    <property type="molecule type" value="Genomic_DNA"/>
</dbReference>
<accession>A0A165YYC5</accession>